<evidence type="ECO:0000313" key="3">
    <source>
        <dbReference type="Proteomes" id="UP000092600"/>
    </source>
</evidence>
<gene>
    <name evidence="2" type="ORF">ACMD2_25485</name>
</gene>
<dbReference type="AlphaFoldDB" id="A0A199VIS8"/>
<protein>
    <submittedName>
        <fullName evidence="2">Protein CHUP1, chloroplastic</fullName>
    </submittedName>
</protein>
<dbReference type="PANTHER" id="PTHR31342:SF41">
    <property type="entry name" value="OS08G0129600 PROTEIN"/>
    <property type="match status" value="1"/>
</dbReference>
<organism evidence="2 3">
    <name type="scientific">Ananas comosus</name>
    <name type="common">Pineapple</name>
    <name type="synonym">Ananas ananas</name>
    <dbReference type="NCBI Taxonomy" id="4615"/>
    <lineage>
        <taxon>Eukaryota</taxon>
        <taxon>Viridiplantae</taxon>
        <taxon>Streptophyta</taxon>
        <taxon>Embryophyta</taxon>
        <taxon>Tracheophyta</taxon>
        <taxon>Spermatophyta</taxon>
        <taxon>Magnoliopsida</taxon>
        <taxon>Liliopsida</taxon>
        <taxon>Poales</taxon>
        <taxon>Bromeliaceae</taxon>
        <taxon>Bromelioideae</taxon>
        <taxon>Ananas</taxon>
    </lineage>
</organism>
<dbReference type="GO" id="GO:0072699">
    <property type="term" value="P:protein localization to cortical microtubule cytoskeleton"/>
    <property type="evidence" value="ECO:0007669"/>
    <property type="project" value="TreeGrafter"/>
</dbReference>
<reference evidence="2 3" key="1">
    <citation type="journal article" date="2016" name="DNA Res.">
        <title>The draft genome of MD-2 pineapple using hybrid error correction of long reads.</title>
        <authorList>
            <person name="Redwan R.M."/>
            <person name="Saidin A."/>
            <person name="Kumar S.V."/>
        </authorList>
    </citation>
    <scope>NUCLEOTIDE SEQUENCE [LARGE SCALE GENOMIC DNA]</scope>
    <source>
        <strain evidence="3">cv. MD2</strain>
        <tissue evidence="2">Leaf</tissue>
    </source>
</reference>
<dbReference type="STRING" id="4615.A0A199VIS8"/>
<proteinExistence type="predicted"/>
<sequence length="140" mass="16573">MSSRRVSSNFRMERSVYNLLRTRDSMLRHCKEFKIPADWMLDNGIISKDHTYVQFQMKFASVKLAKKYMKRVATELQSMGASNKDPALEYMMLQGVRFAFRIHQVRMRKVLSMNLYGGFDAETMDAFEELRNLAHFRNKT</sequence>
<dbReference type="GO" id="GO:0055028">
    <property type="term" value="C:cortical microtubule"/>
    <property type="evidence" value="ECO:0007669"/>
    <property type="project" value="TreeGrafter"/>
</dbReference>
<accession>A0A199VIS8</accession>
<name>A0A199VIS8_ANACO</name>
<evidence type="ECO:0000256" key="1">
    <source>
        <dbReference type="ARBA" id="ARBA00023054"/>
    </source>
</evidence>
<dbReference type="EMBL" id="LSRQ01001757">
    <property type="protein sequence ID" value="OAY76650.1"/>
    <property type="molecule type" value="Genomic_DNA"/>
</dbReference>
<comment type="caution">
    <text evidence="2">The sequence shown here is derived from an EMBL/GenBank/DDBJ whole genome shotgun (WGS) entry which is preliminary data.</text>
</comment>
<keyword evidence="1" id="KW-0175">Coiled coil</keyword>
<dbReference type="Proteomes" id="UP000092600">
    <property type="component" value="Unassembled WGS sequence"/>
</dbReference>
<dbReference type="PANTHER" id="PTHR31342">
    <property type="entry name" value="PROTEIN CHUP1, CHLOROPLASTIC"/>
    <property type="match status" value="1"/>
</dbReference>
<dbReference type="InterPro" id="IPR040265">
    <property type="entry name" value="CHUP1/IPGA1-like"/>
</dbReference>
<evidence type="ECO:0000313" key="2">
    <source>
        <dbReference type="EMBL" id="OAY76650.1"/>
    </source>
</evidence>